<keyword evidence="1" id="KW-0573">Peptidoglycan synthesis</keyword>
<organism evidence="4 5">
    <name type="scientific">Oryzihumus leptocrescens</name>
    <dbReference type="NCBI Taxonomy" id="297536"/>
    <lineage>
        <taxon>Bacteria</taxon>
        <taxon>Bacillati</taxon>
        <taxon>Actinomycetota</taxon>
        <taxon>Actinomycetes</taxon>
        <taxon>Micrococcales</taxon>
        <taxon>Intrasporangiaceae</taxon>
        <taxon>Oryzihumus</taxon>
    </lineage>
</organism>
<evidence type="ECO:0000259" key="3">
    <source>
        <dbReference type="Pfam" id="PF08353"/>
    </source>
</evidence>
<gene>
    <name evidence="1" type="primary">murT</name>
    <name evidence="4" type="ORF">FB474_0510</name>
</gene>
<dbReference type="Proteomes" id="UP000319514">
    <property type="component" value="Unassembled WGS sequence"/>
</dbReference>
<dbReference type="GO" id="GO:0008360">
    <property type="term" value="P:regulation of cell shape"/>
    <property type="evidence" value="ECO:0007669"/>
    <property type="project" value="UniProtKB-KW"/>
</dbReference>
<accession>A0A542ZFP6</accession>
<comment type="pathway">
    <text evidence="1">Cell wall biogenesis; peptidoglycan biosynthesis.</text>
</comment>
<proteinExistence type="inferred from homology"/>
<dbReference type="GO" id="GO:0009252">
    <property type="term" value="P:peptidoglycan biosynthetic process"/>
    <property type="evidence" value="ECO:0007669"/>
    <property type="project" value="UniProtKB-UniRule"/>
</dbReference>
<feature type="domain" description="Lipid II isoglutaminyl synthase (glutamine-hydrolyzing) subunit MurT C-terminal" evidence="3">
    <location>
        <begin position="303"/>
        <end position="408"/>
    </location>
</feature>
<keyword evidence="1" id="KW-0067">ATP-binding</keyword>
<dbReference type="InterPro" id="IPR013564">
    <property type="entry name" value="MurT_C"/>
</dbReference>
<dbReference type="EC" id="6.3.5.13" evidence="1"/>
<dbReference type="GO" id="GO:0140282">
    <property type="term" value="F:carbon-nitrogen ligase activity on lipid II"/>
    <property type="evidence" value="ECO:0007669"/>
    <property type="project" value="UniProtKB-UniRule"/>
</dbReference>
<keyword evidence="1" id="KW-0133">Cell shape</keyword>
<dbReference type="Gene3D" id="3.40.1190.10">
    <property type="entry name" value="Mur-like, catalytic domain"/>
    <property type="match status" value="1"/>
</dbReference>
<dbReference type="EMBL" id="VFOQ01000001">
    <property type="protein sequence ID" value="TQL59163.1"/>
    <property type="molecule type" value="Genomic_DNA"/>
</dbReference>
<dbReference type="InterPro" id="IPR013221">
    <property type="entry name" value="Mur_ligase_cen"/>
</dbReference>
<comment type="caution">
    <text evidence="4">The sequence shown here is derived from an EMBL/GenBank/DDBJ whole genome shotgun (WGS) entry which is preliminary data.</text>
</comment>
<keyword evidence="5" id="KW-1185">Reference proteome</keyword>
<dbReference type="PANTHER" id="PTHR23135:SF7">
    <property type="entry name" value="LIPID II ISOGLUTAMINYL SYNTHASE (GLUTAMINE-HYDROLYZING) SUBUNIT MURT"/>
    <property type="match status" value="1"/>
</dbReference>
<dbReference type="HAMAP" id="MF_02214">
    <property type="entry name" value="Lipid_II_synth_MurT"/>
    <property type="match status" value="1"/>
</dbReference>
<dbReference type="AlphaFoldDB" id="A0A542ZFP6"/>
<name>A0A542ZFP6_9MICO</name>
<keyword evidence="1" id="KW-0479">Metal-binding</keyword>
<dbReference type="PANTHER" id="PTHR23135">
    <property type="entry name" value="MUR LIGASE FAMILY MEMBER"/>
    <property type="match status" value="1"/>
</dbReference>
<comment type="catalytic activity">
    <reaction evidence="1">
        <text>beta-D-GlcNAc-(1-&gt;4)-Mur2Ac(oyl-L-Ala-gamma-D-Glu-L-Lys-D-Ala-D-Ala)-di-trans,octa-cis-undecaprenyl diphosphate + ATP = beta-D-GlcNAc-(1-&gt;4)-Mur2Ac(oyl-L-Ala-gamma-D-O-P-Glu-L-Lys-D-Ala-D-Ala)-di-trans,octa-cis-undecaprenyl diphosphate + ADP</text>
        <dbReference type="Rhea" id="RHEA:59488"/>
        <dbReference type="ChEBI" id="CHEBI:30616"/>
        <dbReference type="ChEBI" id="CHEBI:60033"/>
        <dbReference type="ChEBI" id="CHEBI:143132"/>
        <dbReference type="ChEBI" id="CHEBI:456216"/>
    </reaction>
</comment>
<reference evidence="4 5" key="1">
    <citation type="submission" date="2019-06" db="EMBL/GenBank/DDBJ databases">
        <title>Sequencing the genomes of 1000 actinobacteria strains.</title>
        <authorList>
            <person name="Klenk H.-P."/>
        </authorList>
    </citation>
    <scope>NUCLEOTIDE SEQUENCE [LARGE SCALE GENOMIC DNA]</scope>
    <source>
        <strain evidence="4 5">DSM 18082</strain>
    </source>
</reference>
<comment type="similarity">
    <text evidence="1">Belongs to the MurCDEF family. MurT subfamily.</text>
</comment>
<dbReference type="Pfam" id="PF08245">
    <property type="entry name" value="Mur_ligase_M"/>
    <property type="match status" value="1"/>
</dbReference>
<dbReference type="InterPro" id="IPR036565">
    <property type="entry name" value="Mur-like_cat_sf"/>
</dbReference>
<dbReference type="GO" id="GO:0046872">
    <property type="term" value="F:metal ion binding"/>
    <property type="evidence" value="ECO:0007669"/>
    <property type="project" value="UniProtKB-KW"/>
</dbReference>
<feature type="domain" description="Mur ligase central" evidence="2">
    <location>
        <begin position="49"/>
        <end position="188"/>
    </location>
</feature>
<evidence type="ECO:0000313" key="5">
    <source>
        <dbReference type="Proteomes" id="UP000319514"/>
    </source>
</evidence>
<dbReference type="InterPro" id="IPR043703">
    <property type="entry name" value="Lipid_II_synth_MurT"/>
</dbReference>
<comment type="caution">
    <text evidence="1">Lacks conserved residue(s) required for the propagation of feature annotation.</text>
</comment>
<dbReference type="GO" id="GO:0005524">
    <property type="term" value="F:ATP binding"/>
    <property type="evidence" value="ECO:0007669"/>
    <property type="project" value="UniProtKB-UniRule"/>
</dbReference>
<evidence type="ECO:0000259" key="2">
    <source>
        <dbReference type="Pfam" id="PF08245"/>
    </source>
</evidence>
<dbReference type="SUPFAM" id="SSF53623">
    <property type="entry name" value="MurD-like peptide ligases, catalytic domain"/>
    <property type="match status" value="1"/>
</dbReference>
<dbReference type="UniPathway" id="UPA00219"/>
<feature type="active site" evidence="1">
    <location>
        <position position="337"/>
    </location>
</feature>
<protein>
    <recommendedName>
        <fullName evidence="1">Lipid II isoglutaminyl synthase (glutamine-hydrolyzing) subunit MurT</fullName>
        <ecNumber evidence="1">6.3.5.13</ecNumber>
    </recommendedName>
</protein>
<comment type="function">
    <text evidence="1">The lipid II isoglutaminyl synthase complex catalyzes the formation of alpha-D-isoglutamine in the cell wall lipid II stem peptide. The MurT subunit catalyzes the ATP-dependent amidation of D-glutamate residue of lipid II, converting it to an isoglutamine residue.</text>
</comment>
<keyword evidence="1" id="KW-0547">Nucleotide-binding</keyword>
<comment type="catalytic activity">
    <reaction evidence="1">
        <text>beta-D-GlcNAc-(1-&gt;4)-Mur2Ac(oyl-L-Ala-gamma-D-Glu-L-Lys-D-Ala-D-Ala)-di-trans,octa-cis-undecaprenyl diphosphate + L-glutamine + ATP + H2O = beta-D-GlcNAc-(1-&gt;4)-Mur2Ac(oyl-L-Ala-D-isoglutaminyl-L-Lys-D-Ala-D-Ala)-di-trans,octa-cis-undecaprenyl diphosphate + L-glutamate + ADP + phosphate + H(+)</text>
        <dbReference type="Rhea" id="RHEA:57928"/>
        <dbReference type="ChEBI" id="CHEBI:15377"/>
        <dbReference type="ChEBI" id="CHEBI:15378"/>
        <dbReference type="ChEBI" id="CHEBI:29985"/>
        <dbReference type="ChEBI" id="CHEBI:30616"/>
        <dbReference type="ChEBI" id="CHEBI:43474"/>
        <dbReference type="ChEBI" id="CHEBI:58359"/>
        <dbReference type="ChEBI" id="CHEBI:60033"/>
        <dbReference type="ChEBI" id="CHEBI:62233"/>
        <dbReference type="ChEBI" id="CHEBI:456216"/>
        <dbReference type="EC" id="6.3.5.13"/>
    </reaction>
</comment>
<comment type="catalytic activity">
    <reaction evidence="1">
        <text>beta-D-GlcNAc-(1-&gt;4)-Mur2Ac(oyl-L-Ala-gamma-D-O-P-Glu-L-Lys-D-Ala-D-Ala)-di-trans,octa-cis-undecaprenyl diphosphate + NH4(+) = beta-D-GlcNAc-(1-&gt;4)-Mur2Ac(oyl-L-Ala-D-isoglutaminyl-L-Lys-D-Ala-D-Ala)-di-trans,octa-cis-undecaprenyl diphosphate + phosphate + H(+)</text>
        <dbReference type="Rhea" id="RHEA:57932"/>
        <dbReference type="ChEBI" id="CHEBI:15378"/>
        <dbReference type="ChEBI" id="CHEBI:28938"/>
        <dbReference type="ChEBI" id="CHEBI:43474"/>
        <dbReference type="ChEBI" id="CHEBI:62233"/>
        <dbReference type="ChEBI" id="CHEBI:143132"/>
    </reaction>
</comment>
<dbReference type="GO" id="GO:0016881">
    <property type="term" value="F:acid-amino acid ligase activity"/>
    <property type="evidence" value="ECO:0007669"/>
    <property type="project" value="InterPro"/>
</dbReference>
<evidence type="ECO:0000256" key="1">
    <source>
        <dbReference type="HAMAP-Rule" id="MF_02214"/>
    </source>
</evidence>
<evidence type="ECO:0000313" key="4">
    <source>
        <dbReference type="EMBL" id="TQL59163.1"/>
    </source>
</evidence>
<keyword evidence="1" id="KW-0436">Ligase</keyword>
<keyword evidence="1" id="KW-0961">Cell wall biogenesis/degradation</keyword>
<sequence length="429" mass="46222">MAVAAGKAARAASRLRGGGSALPGLVVERVDPAFLAHALADLPRGIIVVSGTNGKTTTTKMLAAILREHGLRVFTNPTGSNFTRGVISSMIPEIHLGGRLDADVAVLELDEAHALKFAAAVRPTHSLLLNVARDQLDRFAEIDHTAQLLAQLAEQTTGGVVLNIDDSFVARIRDRVADGVEVRYFGVDPSISERLPELMEADVRFEDDWAAPSPTDGDGLLKPADERSFEVRFGAEGVVGPVELRQRGLAAMINATAATTTAKMLLGQDFREASTVAALQKVQPPFGRGEIIDADGQPLELVLVKNPAGFTVALGTYGSTPVASMVAINDNYADGRDVSWLYDVSFESLRERGVAITSGVRAYDMALRLQYDDVAVEEVEPDLDKALERFLTAYPDEPKRIFCTYTAMMALRRDLAARYGLANFGEDPQ</sequence>
<dbReference type="GO" id="GO:0071555">
    <property type="term" value="P:cell wall organization"/>
    <property type="evidence" value="ECO:0007669"/>
    <property type="project" value="UniProtKB-KW"/>
</dbReference>
<dbReference type="Pfam" id="PF08353">
    <property type="entry name" value="MurT_C"/>
    <property type="match status" value="1"/>
</dbReference>
<comment type="subunit">
    <text evidence="1">Forms a heterodimer with GatD.</text>
</comment>